<dbReference type="InterPro" id="IPR006680">
    <property type="entry name" value="Amidohydro-rel"/>
</dbReference>
<evidence type="ECO:0000256" key="1">
    <source>
        <dbReference type="ARBA" id="ARBA00010716"/>
    </source>
</evidence>
<evidence type="ECO:0000256" key="4">
    <source>
        <dbReference type="ARBA" id="ARBA00023277"/>
    </source>
</evidence>
<protein>
    <submittedName>
        <fullName evidence="6">N-acetylglucosamine-6-phosphate deacetylase</fullName>
        <ecNumber evidence="6">3.5.1.25</ecNumber>
    </submittedName>
</protein>
<comment type="similarity">
    <text evidence="1">Belongs to the metallo-dependent hydrolases superfamily. NagA family.</text>
</comment>
<dbReference type="NCBIfam" id="TIGR00221">
    <property type="entry name" value="nagA"/>
    <property type="match status" value="1"/>
</dbReference>
<dbReference type="PANTHER" id="PTHR11113">
    <property type="entry name" value="N-ACETYLGLUCOSAMINE-6-PHOSPHATE DEACETYLASE"/>
    <property type="match status" value="1"/>
</dbReference>
<dbReference type="GO" id="GO:0046872">
    <property type="term" value="F:metal ion binding"/>
    <property type="evidence" value="ECO:0007669"/>
    <property type="project" value="UniProtKB-KW"/>
</dbReference>
<dbReference type="InterPro" id="IPR011059">
    <property type="entry name" value="Metal-dep_hydrolase_composite"/>
</dbReference>
<reference evidence="6" key="1">
    <citation type="journal article" date="2020" name="ISME J.">
        <title>Gammaproteobacteria mediating utilization of methyl-, sulfur- and petroleum organic compounds in deep ocean hydrothermal plumes.</title>
        <authorList>
            <person name="Zhou Z."/>
            <person name="Liu Y."/>
            <person name="Pan J."/>
            <person name="Cron B.R."/>
            <person name="Toner B.M."/>
            <person name="Anantharaman K."/>
            <person name="Breier J.A."/>
            <person name="Dick G.J."/>
            <person name="Li M."/>
        </authorList>
    </citation>
    <scope>NUCLEOTIDE SEQUENCE</scope>
    <source>
        <strain evidence="6">SZUA-1435</strain>
    </source>
</reference>
<evidence type="ECO:0000259" key="5">
    <source>
        <dbReference type="Pfam" id="PF01979"/>
    </source>
</evidence>
<dbReference type="EC" id="3.5.1.25" evidence="6"/>
<proteinExistence type="inferred from homology"/>
<gene>
    <name evidence="6" type="primary">nagA</name>
    <name evidence="6" type="ORF">EYH02_05740</name>
</gene>
<dbReference type="InterPro" id="IPR032466">
    <property type="entry name" value="Metal_Hydrolase"/>
</dbReference>
<dbReference type="EMBL" id="DQTV01000114">
    <property type="protein sequence ID" value="HIP57544.1"/>
    <property type="molecule type" value="Genomic_DNA"/>
</dbReference>
<keyword evidence="3 6" id="KW-0378">Hydrolase</keyword>
<dbReference type="AlphaFoldDB" id="A0A833DUU1"/>
<keyword evidence="4" id="KW-0119">Carbohydrate metabolism</keyword>
<dbReference type="Gene3D" id="3.20.20.140">
    <property type="entry name" value="Metal-dependent hydrolases"/>
    <property type="match status" value="1"/>
</dbReference>
<name>A0A833DUU1_9CREN</name>
<dbReference type="SUPFAM" id="SSF51556">
    <property type="entry name" value="Metallo-dependent hydrolases"/>
    <property type="match status" value="1"/>
</dbReference>
<sequence length="391" mass="42501">MCDVTIVNADIYTPLQRIQRGYIVVENGVVKDIGWGLPTRIVGEKIDVGGDIAAPGFVDVHVHGYRGVDTCCASSGDLHRWAREVTRHGVTAILPTTVSLPHSDLVKVCENVYRAIEGWHAELGARILGIHLEGPYINREMAGAHSVEYVREFDMDEVMEYIEASRGYVREITLAPEVGDVLNAIPTLVRRGIIVSLGHSLASYEIAIEAIALGASKATHLYNAMPPLHHRRPGIALALLRSRNVVLELIADLIHVSPEMMLFTIEYAGPQRVALITDAISATELPDGVYSLGKQRVKVRNGVPTIVGSGKLAGTTLTMDRALRNAIEIGIGLQDALIMTSYVPAQSVDAVARERIGMLAPGFRGDIVILSKSSLEVRYTFVDGCPVFRAD</sequence>
<evidence type="ECO:0000256" key="3">
    <source>
        <dbReference type="ARBA" id="ARBA00022801"/>
    </source>
</evidence>
<dbReference type="InterPro" id="IPR003764">
    <property type="entry name" value="GlcNAc_6-P_deAcase"/>
</dbReference>
<dbReference type="SUPFAM" id="SSF51338">
    <property type="entry name" value="Composite domain of metallo-dependent hydrolases"/>
    <property type="match status" value="1"/>
</dbReference>
<dbReference type="GO" id="GO:0006046">
    <property type="term" value="P:N-acetylglucosamine catabolic process"/>
    <property type="evidence" value="ECO:0007669"/>
    <property type="project" value="TreeGrafter"/>
</dbReference>
<dbReference type="GO" id="GO:0008448">
    <property type="term" value="F:N-acetylglucosamine-6-phosphate deacetylase activity"/>
    <property type="evidence" value="ECO:0007669"/>
    <property type="project" value="UniProtKB-EC"/>
</dbReference>
<keyword evidence="2" id="KW-0479">Metal-binding</keyword>
<evidence type="ECO:0000256" key="2">
    <source>
        <dbReference type="ARBA" id="ARBA00022723"/>
    </source>
</evidence>
<evidence type="ECO:0000313" key="7">
    <source>
        <dbReference type="Proteomes" id="UP000605805"/>
    </source>
</evidence>
<dbReference type="Pfam" id="PF01979">
    <property type="entry name" value="Amidohydro_1"/>
    <property type="match status" value="1"/>
</dbReference>
<dbReference type="PIRSF" id="PIRSF038994">
    <property type="entry name" value="NagA"/>
    <property type="match status" value="1"/>
</dbReference>
<evidence type="ECO:0000313" key="6">
    <source>
        <dbReference type="EMBL" id="HIP57544.1"/>
    </source>
</evidence>
<feature type="domain" description="Amidohydrolase-related" evidence="5">
    <location>
        <begin position="53"/>
        <end position="384"/>
    </location>
</feature>
<comment type="caution">
    <text evidence="6">The sequence shown here is derived from an EMBL/GenBank/DDBJ whole genome shotgun (WGS) entry which is preliminary data.</text>
</comment>
<accession>A0A833DUU1</accession>
<dbReference type="Proteomes" id="UP000605805">
    <property type="component" value="Unassembled WGS sequence"/>
</dbReference>
<dbReference type="CDD" id="cd00854">
    <property type="entry name" value="NagA"/>
    <property type="match status" value="1"/>
</dbReference>
<dbReference type="PANTHER" id="PTHR11113:SF14">
    <property type="entry name" value="N-ACETYLGLUCOSAMINE-6-PHOSPHATE DEACETYLASE"/>
    <property type="match status" value="1"/>
</dbReference>
<organism evidence="6 7">
    <name type="scientific">Ignisphaera aggregans</name>
    <dbReference type="NCBI Taxonomy" id="334771"/>
    <lineage>
        <taxon>Archaea</taxon>
        <taxon>Thermoproteota</taxon>
        <taxon>Thermoprotei</taxon>
        <taxon>Desulfurococcales</taxon>
        <taxon>Desulfurococcaceae</taxon>
        <taxon>Ignisphaera</taxon>
    </lineage>
</organism>
<dbReference type="Gene3D" id="2.30.40.10">
    <property type="entry name" value="Urease, subunit C, domain 1"/>
    <property type="match status" value="1"/>
</dbReference>